<evidence type="ECO:0000256" key="3">
    <source>
        <dbReference type="ARBA" id="ARBA00022989"/>
    </source>
</evidence>
<feature type="transmembrane region" description="Helical" evidence="6">
    <location>
        <begin position="184"/>
        <end position="207"/>
    </location>
</feature>
<dbReference type="EMBL" id="CAJZAF010000035">
    <property type="protein sequence ID" value="CAG9183517.1"/>
    <property type="molecule type" value="Genomic_DNA"/>
</dbReference>
<keyword evidence="7" id="KW-0732">Signal</keyword>
<feature type="signal peptide" evidence="7">
    <location>
        <begin position="1"/>
        <end position="27"/>
    </location>
</feature>
<keyword evidence="4 6" id="KW-0472">Membrane</keyword>
<dbReference type="RefSeq" id="WP_224007657.1">
    <property type="nucleotide sequence ID" value="NZ_CAJZAF010000035.1"/>
</dbReference>
<feature type="region of interest" description="Disordered" evidence="5">
    <location>
        <begin position="25"/>
        <end position="44"/>
    </location>
</feature>
<feature type="transmembrane region" description="Helical" evidence="6">
    <location>
        <begin position="305"/>
        <end position="325"/>
    </location>
</feature>
<feature type="transmembrane region" description="Helical" evidence="6">
    <location>
        <begin position="108"/>
        <end position="129"/>
    </location>
</feature>
<organism evidence="8 9">
    <name type="scientific">Cupriavidus pinatubonensis</name>
    <dbReference type="NCBI Taxonomy" id="248026"/>
    <lineage>
        <taxon>Bacteria</taxon>
        <taxon>Pseudomonadati</taxon>
        <taxon>Pseudomonadota</taxon>
        <taxon>Betaproteobacteria</taxon>
        <taxon>Burkholderiales</taxon>
        <taxon>Burkholderiaceae</taxon>
        <taxon>Cupriavidus</taxon>
    </lineage>
</organism>
<evidence type="ECO:0000256" key="6">
    <source>
        <dbReference type="SAM" id="Phobius"/>
    </source>
</evidence>
<comment type="subcellular location">
    <subcellularLocation>
        <location evidence="1">Membrane</location>
        <topology evidence="1">Multi-pass membrane protein</topology>
    </subcellularLocation>
</comment>
<keyword evidence="3 6" id="KW-1133">Transmembrane helix</keyword>
<feature type="transmembrane region" description="Helical" evidence="6">
    <location>
        <begin position="277"/>
        <end position="299"/>
    </location>
</feature>
<evidence type="ECO:0000256" key="5">
    <source>
        <dbReference type="SAM" id="MobiDB-lite"/>
    </source>
</evidence>
<proteinExistence type="predicted"/>
<feature type="transmembrane region" description="Helical" evidence="6">
    <location>
        <begin position="238"/>
        <end position="265"/>
    </location>
</feature>
<name>A0ABN7ZH29_9BURK</name>
<dbReference type="InterPro" id="IPR007688">
    <property type="entry name" value="Conjugal_tfr_TrbL/VirB6"/>
</dbReference>
<accession>A0ABN7ZH29</accession>
<protein>
    <recommendedName>
        <fullName evidence="10">TrbL/VirB6 plasmid conjugal transfer protein</fullName>
    </recommendedName>
</protein>
<evidence type="ECO:0000256" key="4">
    <source>
        <dbReference type="ARBA" id="ARBA00023136"/>
    </source>
</evidence>
<evidence type="ECO:0008006" key="10">
    <source>
        <dbReference type="Google" id="ProtNLM"/>
    </source>
</evidence>
<comment type="caution">
    <text evidence="8">The sequence shown here is derived from an EMBL/GenBank/DDBJ whole genome shotgun (WGS) entry which is preliminary data.</text>
</comment>
<dbReference type="Pfam" id="PF04610">
    <property type="entry name" value="TrbL"/>
    <property type="match status" value="1"/>
</dbReference>
<sequence length="333" mass="34828">MAYLAPLRLLLCAILVALSLVSGPATAQPSDETSNIASTLTPAAGSTGEALSSTVRELLALRDGLLDGGIAISRTTAPEAGKFAWALTVLTLVIAGFRFTAHRNPVGAWVEFIESLTVLGIFAAMYLSFDSFGTGIFKWFDQLARSMSGGNYDTGSLLAYTAGKFLDSFFKAFRVAAWYDKLDVIFSCLGLLIAFALTAAASIVYTYFVMIGQLQAAVGLAIGLIAVSLGFSEYTRKYFWAWFDFMVTASMYVVTAAIIANLVAASTGDTIQKVADIGTSTAAAGWKAASLSVLVLLISFEIPKLAGSLFGTGGGVSGGAAMGLAKGAWKLGK</sequence>
<evidence type="ECO:0000256" key="2">
    <source>
        <dbReference type="ARBA" id="ARBA00022692"/>
    </source>
</evidence>
<evidence type="ECO:0000256" key="7">
    <source>
        <dbReference type="SAM" id="SignalP"/>
    </source>
</evidence>
<keyword evidence="9" id="KW-1185">Reference proteome</keyword>
<evidence type="ECO:0000313" key="9">
    <source>
        <dbReference type="Proteomes" id="UP000701702"/>
    </source>
</evidence>
<evidence type="ECO:0000256" key="1">
    <source>
        <dbReference type="ARBA" id="ARBA00004141"/>
    </source>
</evidence>
<reference evidence="8 9" key="1">
    <citation type="submission" date="2021-08" db="EMBL/GenBank/DDBJ databases">
        <authorList>
            <person name="Peeters C."/>
        </authorList>
    </citation>
    <scope>NUCLEOTIDE SEQUENCE [LARGE SCALE GENOMIC DNA]</scope>
    <source>
        <strain evidence="8 9">LMG 23994</strain>
    </source>
</reference>
<feature type="chain" id="PRO_5046255051" description="TrbL/VirB6 plasmid conjugal transfer protein" evidence="7">
    <location>
        <begin position="28"/>
        <end position="333"/>
    </location>
</feature>
<evidence type="ECO:0000313" key="8">
    <source>
        <dbReference type="EMBL" id="CAG9183517.1"/>
    </source>
</evidence>
<dbReference type="Proteomes" id="UP000701702">
    <property type="component" value="Unassembled WGS sequence"/>
</dbReference>
<feature type="transmembrane region" description="Helical" evidence="6">
    <location>
        <begin position="83"/>
        <end position="101"/>
    </location>
</feature>
<keyword evidence="2 6" id="KW-0812">Transmembrane</keyword>
<feature type="compositionally biased region" description="Polar residues" evidence="5">
    <location>
        <begin position="25"/>
        <end position="41"/>
    </location>
</feature>
<gene>
    <name evidence="8" type="ORF">LMG23994_05153</name>
</gene>
<feature type="transmembrane region" description="Helical" evidence="6">
    <location>
        <begin position="214"/>
        <end position="232"/>
    </location>
</feature>